<dbReference type="Pfam" id="PF09749">
    <property type="entry name" value="HVSL"/>
    <property type="match status" value="1"/>
</dbReference>
<evidence type="ECO:0000313" key="9">
    <source>
        <dbReference type="Proteomes" id="UP001295423"/>
    </source>
</evidence>
<sequence length="281" mass="32276">MDLLHLIDSSSESGEEKTEDDNSKRKLSQKEEDANSKRREKRQRAEPPDQSRDNEKPKKGSITIMAASKAPSSFFKRSIPHRQGHWAGHIMIPVNSFSPSFIRSSVRKFQHRLELHGYSGIVVEHDEIHISLSKHFSVQASNLESFVQQLKRRLEKERPTKLFVDTSGNILVNDERTRSFWGWTVQPNTCLRRIISHVDSVLQQYNQPSYYENPIFHISLASSTEDVAHLNKSTTEDLKHSDSDSTETSDDGDDFYTNDNTVAVDRILCKFGNKKTYEIVL</sequence>
<evidence type="ECO:0000256" key="1">
    <source>
        <dbReference type="ARBA" id="ARBA00022722"/>
    </source>
</evidence>
<dbReference type="GO" id="GO:0034477">
    <property type="term" value="P:U6 snRNA 3'-end processing"/>
    <property type="evidence" value="ECO:0007669"/>
    <property type="project" value="InterPro"/>
</dbReference>
<evidence type="ECO:0000256" key="6">
    <source>
        <dbReference type="ARBA" id="ARBA00030030"/>
    </source>
</evidence>
<dbReference type="GO" id="GO:0005634">
    <property type="term" value="C:nucleus"/>
    <property type="evidence" value="ECO:0007669"/>
    <property type="project" value="TreeGrafter"/>
</dbReference>
<keyword evidence="2" id="KW-0378">Hydrolase</keyword>
<keyword evidence="3" id="KW-0456">Lyase</keyword>
<feature type="region of interest" description="Disordered" evidence="7">
    <location>
        <begin position="1"/>
        <end position="62"/>
    </location>
</feature>
<protein>
    <recommendedName>
        <fullName evidence="5">U6 snRNA phosphodiesterase 1</fullName>
    </recommendedName>
    <alternativeName>
        <fullName evidence="6">3'-5' RNA exonuclease USB1</fullName>
    </alternativeName>
</protein>
<dbReference type="InterPro" id="IPR027521">
    <property type="entry name" value="Usb1"/>
</dbReference>
<dbReference type="EMBL" id="CAKOGP040002091">
    <property type="protein sequence ID" value="CAJ1961623.1"/>
    <property type="molecule type" value="Genomic_DNA"/>
</dbReference>
<name>A0AAD2G479_9STRA</name>
<feature type="region of interest" description="Disordered" evidence="7">
    <location>
        <begin position="232"/>
        <end position="255"/>
    </location>
</feature>
<feature type="compositionally biased region" description="Acidic residues" evidence="7">
    <location>
        <begin position="244"/>
        <end position="255"/>
    </location>
</feature>
<gene>
    <name evidence="8" type="ORF">CYCCA115_LOCUS19289</name>
</gene>
<evidence type="ECO:0000313" key="8">
    <source>
        <dbReference type="EMBL" id="CAJ1961623.1"/>
    </source>
</evidence>
<dbReference type="Gene3D" id="3.90.1140.10">
    <property type="entry name" value="Cyclic phosphodiesterase"/>
    <property type="match status" value="1"/>
</dbReference>
<evidence type="ECO:0000256" key="7">
    <source>
        <dbReference type="SAM" id="MobiDB-lite"/>
    </source>
</evidence>
<dbReference type="PANTHER" id="PTHR13522">
    <property type="entry name" value="U6 SNRNA PHOSPHODIESTERASE 1"/>
    <property type="match status" value="1"/>
</dbReference>
<proteinExistence type="predicted"/>
<keyword evidence="1" id="KW-0540">Nuclease</keyword>
<evidence type="ECO:0000256" key="5">
    <source>
        <dbReference type="ARBA" id="ARBA00029543"/>
    </source>
</evidence>
<feature type="compositionally biased region" description="Basic and acidic residues" evidence="7">
    <location>
        <begin position="14"/>
        <end position="58"/>
    </location>
</feature>
<reference evidence="8" key="1">
    <citation type="submission" date="2023-08" db="EMBL/GenBank/DDBJ databases">
        <authorList>
            <person name="Audoor S."/>
            <person name="Bilcke G."/>
        </authorList>
    </citation>
    <scope>NUCLEOTIDE SEQUENCE</scope>
</reference>
<dbReference type="AlphaFoldDB" id="A0AAD2G479"/>
<feature type="compositionally biased region" description="Basic and acidic residues" evidence="7">
    <location>
        <begin position="232"/>
        <end position="243"/>
    </location>
</feature>
<keyword evidence="4" id="KW-0539">Nucleus</keyword>
<comment type="caution">
    <text evidence="8">The sequence shown here is derived from an EMBL/GenBank/DDBJ whole genome shotgun (WGS) entry which is preliminary data.</text>
</comment>
<dbReference type="PANTHER" id="PTHR13522:SF3">
    <property type="entry name" value="U6 SNRNA PHOSPHODIESTERASE 1"/>
    <property type="match status" value="1"/>
</dbReference>
<dbReference type="Proteomes" id="UP001295423">
    <property type="component" value="Unassembled WGS sequence"/>
</dbReference>
<evidence type="ECO:0000256" key="4">
    <source>
        <dbReference type="ARBA" id="ARBA00023242"/>
    </source>
</evidence>
<evidence type="ECO:0000256" key="3">
    <source>
        <dbReference type="ARBA" id="ARBA00023239"/>
    </source>
</evidence>
<dbReference type="GO" id="GO:0000175">
    <property type="term" value="F:3'-5'-RNA exonuclease activity"/>
    <property type="evidence" value="ECO:0007669"/>
    <property type="project" value="TreeGrafter"/>
</dbReference>
<dbReference type="GO" id="GO:0016829">
    <property type="term" value="F:lyase activity"/>
    <property type="evidence" value="ECO:0007669"/>
    <property type="project" value="UniProtKB-KW"/>
</dbReference>
<keyword evidence="9" id="KW-1185">Reference proteome</keyword>
<accession>A0AAD2G479</accession>
<evidence type="ECO:0000256" key="2">
    <source>
        <dbReference type="ARBA" id="ARBA00022801"/>
    </source>
</evidence>
<organism evidence="8 9">
    <name type="scientific">Cylindrotheca closterium</name>
    <dbReference type="NCBI Taxonomy" id="2856"/>
    <lineage>
        <taxon>Eukaryota</taxon>
        <taxon>Sar</taxon>
        <taxon>Stramenopiles</taxon>
        <taxon>Ochrophyta</taxon>
        <taxon>Bacillariophyta</taxon>
        <taxon>Bacillariophyceae</taxon>
        <taxon>Bacillariophycidae</taxon>
        <taxon>Bacillariales</taxon>
        <taxon>Bacillariaceae</taxon>
        <taxon>Cylindrotheca</taxon>
    </lineage>
</organism>